<keyword evidence="3" id="KW-1185">Reference proteome</keyword>
<proteinExistence type="predicted"/>
<reference evidence="2" key="1">
    <citation type="submission" date="2023-03" db="EMBL/GenBank/DDBJ databases">
        <title>MT1 and MT2 Draft Genomes of Novel Species.</title>
        <authorList>
            <person name="Venkateswaran K."/>
        </authorList>
    </citation>
    <scope>NUCLEOTIDE SEQUENCE</scope>
    <source>
        <strain evidence="2">F6_3S_P_1C</strain>
    </source>
</reference>
<accession>A0ABT8JFP3</accession>
<evidence type="ECO:0000313" key="2">
    <source>
        <dbReference type="EMBL" id="MDN4603904.1"/>
    </source>
</evidence>
<dbReference type="InterPro" id="IPR047740">
    <property type="entry name" value="SMEK_dom"/>
</dbReference>
<name>A0ABT8JFP3_9BACL</name>
<dbReference type="NCBIfam" id="NF033859">
    <property type="entry name" value="SMEK_N"/>
    <property type="match status" value="1"/>
</dbReference>
<protein>
    <submittedName>
        <fullName evidence="2">SMEK domain-containing protein</fullName>
    </submittedName>
</protein>
<dbReference type="RefSeq" id="WP_024630884.1">
    <property type="nucleotide sequence ID" value="NZ_JAROCD010000011.1"/>
</dbReference>
<feature type="domain" description="SMEK" evidence="1">
    <location>
        <begin position="11"/>
        <end position="142"/>
    </location>
</feature>
<evidence type="ECO:0000313" key="3">
    <source>
        <dbReference type="Proteomes" id="UP001174205"/>
    </source>
</evidence>
<dbReference type="Pfam" id="PF21941">
    <property type="entry name" value="SMEK_N"/>
    <property type="match status" value="1"/>
</dbReference>
<organism evidence="2 3">
    <name type="scientific">Paenibacillus vandeheii</name>
    <dbReference type="NCBI Taxonomy" id="3035917"/>
    <lineage>
        <taxon>Bacteria</taxon>
        <taxon>Bacillati</taxon>
        <taxon>Bacillota</taxon>
        <taxon>Bacilli</taxon>
        <taxon>Bacillales</taxon>
        <taxon>Paenibacillaceae</taxon>
        <taxon>Paenibacillus</taxon>
    </lineage>
</organism>
<sequence length="340" mass="39147">MLTRGKILGDILDGLGQLSFVLQTRSSLGLTDLNKYCEDFIKELVNLIYGYNLVNLNTSRSNEPGLDLGDEVQRLGIQVTTDKSSSKVNLTLEKITTDQKSRYDRYIILILGSKQRSYSINSELATELQFVAENDIWDFNDLERILLTLPVEKVKQVYDLLQSDLIRLFSDFEIGTTPSGESTSLLDRLEQRPTYLYNGCERLVEHINQKETVSLNIPIINEAFNRLIKQLSELPRITREFFYALLVRSEYVKGKDALGIRETLIRRLLPISETRFNEELDLLSAYDLAYLEEVNDNDYRILFSGVCLNEHCLLNLLHYTRDNDYDLKSIIVNLDFSCLG</sequence>
<evidence type="ECO:0000259" key="1">
    <source>
        <dbReference type="Pfam" id="PF21941"/>
    </source>
</evidence>
<gene>
    <name evidence="2" type="ORF">P5G61_21860</name>
</gene>
<dbReference type="Proteomes" id="UP001174205">
    <property type="component" value="Unassembled WGS sequence"/>
</dbReference>
<comment type="caution">
    <text evidence="2">The sequence shown here is derived from an EMBL/GenBank/DDBJ whole genome shotgun (WGS) entry which is preliminary data.</text>
</comment>
<dbReference type="EMBL" id="JAROCD010000011">
    <property type="protein sequence ID" value="MDN4603904.1"/>
    <property type="molecule type" value="Genomic_DNA"/>
</dbReference>